<dbReference type="InterPro" id="IPR002146">
    <property type="entry name" value="ATP_synth_b/b'su_bac/chlpt"/>
</dbReference>
<comment type="subcellular location">
    <subcellularLocation>
        <location evidence="2">Endomembrane system</location>
    </subcellularLocation>
    <subcellularLocation>
        <location evidence="1">Membrane</location>
        <topology evidence="1">Single-pass membrane protein</topology>
    </subcellularLocation>
</comment>
<keyword evidence="10 13" id="KW-0472">Membrane</keyword>
<evidence type="ECO:0000256" key="5">
    <source>
        <dbReference type="ARBA" id="ARBA00022547"/>
    </source>
</evidence>
<comment type="function">
    <text evidence="11">F(1)F(0) ATP synthase produces ATP from ADP in the presence of a proton or sodium gradient. F-type ATPases consist of two structural domains, F(1) containing the extramembraneous catalytic core and F(0) containing the membrane proton channel, linked together by a central stalk and a peripheral stalk. During catalysis, ATP synthesis in the catalytic domain of F(1) is coupled via a rotary mechanism of the central stalk subunits to proton translocation.</text>
</comment>
<keyword evidence="12" id="KW-0175">Coiled coil</keyword>
<evidence type="ECO:0000256" key="7">
    <source>
        <dbReference type="ARBA" id="ARBA00022781"/>
    </source>
</evidence>
<dbReference type="GO" id="GO:0016787">
    <property type="term" value="F:hydrolase activity"/>
    <property type="evidence" value="ECO:0007669"/>
    <property type="project" value="UniProtKB-KW"/>
</dbReference>
<dbReference type="PANTHER" id="PTHR33445:SF1">
    <property type="entry name" value="ATP SYNTHASE SUBUNIT B"/>
    <property type="match status" value="1"/>
</dbReference>
<organism evidence="14">
    <name type="scientific">invertebrate metagenome</name>
    <dbReference type="NCBI Taxonomy" id="1711999"/>
    <lineage>
        <taxon>unclassified sequences</taxon>
        <taxon>metagenomes</taxon>
        <taxon>organismal metagenomes</taxon>
    </lineage>
</organism>
<evidence type="ECO:0000256" key="12">
    <source>
        <dbReference type="SAM" id="Coils"/>
    </source>
</evidence>
<dbReference type="GO" id="GO:0046961">
    <property type="term" value="F:proton-transporting ATPase activity, rotational mechanism"/>
    <property type="evidence" value="ECO:0007669"/>
    <property type="project" value="TreeGrafter"/>
</dbReference>
<keyword evidence="4" id="KW-0813">Transport</keyword>
<dbReference type="PANTHER" id="PTHR33445">
    <property type="entry name" value="ATP SYNTHASE SUBUNIT B', CHLOROPLASTIC"/>
    <property type="match status" value="1"/>
</dbReference>
<sequence>MPVEFYATPDFWVAIAFLIVVGIGFKRVARGVMEVLDARAERIKEKINSARLLREEAQQLFAEYQRRQRDMVKEAEDIISYARAEAERQKAEALAELERVTQRRAAQALSRIAQAETQALGEVRNLAIAISIAATGRLVAENLDREHAKALVDQAIQELCVRQ</sequence>
<dbReference type="InterPro" id="IPR050059">
    <property type="entry name" value="ATP_synthase_B_chain"/>
</dbReference>
<reference evidence="14" key="1">
    <citation type="submission" date="2018-10" db="EMBL/GenBank/DDBJ databases">
        <authorList>
            <person name="Gruber-Vodicka H."/>
            <person name="Jaeckle O."/>
        </authorList>
    </citation>
    <scope>NUCLEOTIDE SEQUENCE</scope>
</reference>
<accession>A0A484H8T2</accession>
<dbReference type="EMBL" id="LR026963">
    <property type="protein sequence ID" value="VBB69203.1"/>
    <property type="molecule type" value="Genomic_DNA"/>
</dbReference>
<dbReference type="EC" id="3.6.3.14" evidence="14"/>
<evidence type="ECO:0000256" key="6">
    <source>
        <dbReference type="ARBA" id="ARBA00022692"/>
    </source>
</evidence>
<evidence type="ECO:0000256" key="10">
    <source>
        <dbReference type="ARBA" id="ARBA00023136"/>
    </source>
</evidence>
<dbReference type="HAMAP" id="MF_01398">
    <property type="entry name" value="ATP_synth_b_bprime"/>
    <property type="match status" value="1"/>
</dbReference>
<evidence type="ECO:0000256" key="4">
    <source>
        <dbReference type="ARBA" id="ARBA00022448"/>
    </source>
</evidence>
<dbReference type="GO" id="GO:0045259">
    <property type="term" value="C:proton-transporting ATP synthase complex"/>
    <property type="evidence" value="ECO:0007669"/>
    <property type="project" value="UniProtKB-KW"/>
</dbReference>
<dbReference type="AlphaFoldDB" id="A0A484H8T2"/>
<feature type="coiled-coil region" evidence="12">
    <location>
        <begin position="33"/>
        <end position="103"/>
    </location>
</feature>
<dbReference type="Pfam" id="PF00430">
    <property type="entry name" value="ATP-synt_B"/>
    <property type="match status" value="1"/>
</dbReference>
<keyword evidence="6 13" id="KW-0812">Transmembrane</keyword>
<keyword evidence="9" id="KW-0406">Ion transport</keyword>
<proteinExistence type="inferred from homology"/>
<protein>
    <submittedName>
        <fullName evidence="14">ATP synthase F0 sector subunit b</fullName>
        <ecNumber evidence="14">3.6.3.14</ecNumber>
    </submittedName>
</protein>
<dbReference type="CDD" id="cd06503">
    <property type="entry name" value="ATP-synt_Fo_b"/>
    <property type="match status" value="1"/>
</dbReference>
<keyword evidence="8 13" id="KW-1133">Transmembrane helix</keyword>
<evidence type="ECO:0000256" key="3">
    <source>
        <dbReference type="ARBA" id="ARBA00005513"/>
    </source>
</evidence>
<evidence type="ECO:0000313" key="14">
    <source>
        <dbReference type="EMBL" id="VBB69203.1"/>
    </source>
</evidence>
<evidence type="ECO:0000256" key="9">
    <source>
        <dbReference type="ARBA" id="ARBA00023065"/>
    </source>
</evidence>
<evidence type="ECO:0000256" key="13">
    <source>
        <dbReference type="SAM" id="Phobius"/>
    </source>
</evidence>
<keyword evidence="14" id="KW-0378">Hydrolase</keyword>
<name>A0A484H8T2_9ZZZZ</name>
<keyword evidence="5" id="KW-0138">CF(0)</keyword>
<dbReference type="GO" id="GO:0015986">
    <property type="term" value="P:proton motive force-driven ATP synthesis"/>
    <property type="evidence" value="ECO:0007669"/>
    <property type="project" value="InterPro"/>
</dbReference>
<gene>
    <name evidence="14" type="ORF">RIEGSTA812A_PEG_676</name>
</gene>
<dbReference type="GO" id="GO:0012505">
    <property type="term" value="C:endomembrane system"/>
    <property type="evidence" value="ECO:0007669"/>
    <property type="project" value="UniProtKB-SubCell"/>
</dbReference>
<comment type="similarity">
    <text evidence="3">Belongs to the ATPase B chain family.</text>
</comment>
<feature type="transmembrane region" description="Helical" evidence="13">
    <location>
        <begin position="12"/>
        <end position="29"/>
    </location>
</feature>
<evidence type="ECO:0000256" key="8">
    <source>
        <dbReference type="ARBA" id="ARBA00022989"/>
    </source>
</evidence>
<evidence type="ECO:0000256" key="1">
    <source>
        <dbReference type="ARBA" id="ARBA00004167"/>
    </source>
</evidence>
<keyword evidence="7" id="KW-0375">Hydrogen ion transport</keyword>
<evidence type="ECO:0000256" key="2">
    <source>
        <dbReference type="ARBA" id="ARBA00004308"/>
    </source>
</evidence>
<evidence type="ECO:0000256" key="11">
    <source>
        <dbReference type="ARBA" id="ARBA00025198"/>
    </source>
</evidence>